<feature type="domain" description="Cysteinyl-tRNA synthetase class Ia DALR" evidence="14">
    <location>
        <begin position="384"/>
        <end position="457"/>
    </location>
</feature>
<evidence type="ECO:0000259" key="14">
    <source>
        <dbReference type="SMART" id="SM00840"/>
    </source>
</evidence>
<evidence type="ECO:0000256" key="9">
    <source>
        <dbReference type="ARBA" id="ARBA00022840"/>
    </source>
</evidence>
<comment type="subunit">
    <text evidence="3 12">Monomer.</text>
</comment>
<evidence type="ECO:0000256" key="1">
    <source>
        <dbReference type="ARBA" id="ARBA00004496"/>
    </source>
</evidence>
<dbReference type="InterPro" id="IPR015273">
    <property type="entry name" value="Cys-tRNA-synt_Ia_DALR"/>
</dbReference>
<dbReference type="SMART" id="SM00840">
    <property type="entry name" value="DALR_2"/>
    <property type="match status" value="1"/>
</dbReference>
<dbReference type="RefSeq" id="WP_320686133.1">
    <property type="nucleotide sequence ID" value="NZ_JAXBLV010000110.1"/>
</dbReference>
<dbReference type="NCBIfam" id="TIGR00435">
    <property type="entry name" value="cysS"/>
    <property type="match status" value="1"/>
</dbReference>
<dbReference type="InterPro" id="IPR009080">
    <property type="entry name" value="tRNAsynth_Ia_anticodon-bd"/>
</dbReference>
<keyword evidence="6 12" id="KW-0479">Metal-binding</keyword>
<dbReference type="CDD" id="cd00672">
    <property type="entry name" value="CysRS_core"/>
    <property type="match status" value="1"/>
</dbReference>
<comment type="catalytic activity">
    <reaction evidence="12">
        <text>tRNA(Cys) + L-cysteine + ATP = L-cysteinyl-tRNA(Cys) + AMP + diphosphate</text>
        <dbReference type="Rhea" id="RHEA:17773"/>
        <dbReference type="Rhea" id="RHEA-COMP:9661"/>
        <dbReference type="Rhea" id="RHEA-COMP:9679"/>
        <dbReference type="ChEBI" id="CHEBI:30616"/>
        <dbReference type="ChEBI" id="CHEBI:33019"/>
        <dbReference type="ChEBI" id="CHEBI:35235"/>
        <dbReference type="ChEBI" id="CHEBI:78442"/>
        <dbReference type="ChEBI" id="CHEBI:78517"/>
        <dbReference type="ChEBI" id="CHEBI:456215"/>
        <dbReference type="EC" id="6.1.1.16"/>
    </reaction>
</comment>
<feature type="binding site" evidence="12">
    <location>
        <position position="243"/>
    </location>
    <ligand>
        <name>Zn(2+)</name>
        <dbReference type="ChEBI" id="CHEBI:29105"/>
    </ligand>
</feature>
<keyword evidence="16" id="KW-1185">Reference proteome</keyword>
<keyword evidence="10 12" id="KW-0648">Protein biosynthesis</keyword>
<evidence type="ECO:0000256" key="11">
    <source>
        <dbReference type="ARBA" id="ARBA00023146"/>
    </source>
</evidence>
<keyword evidence="5 12" id="KW-0436">Ligase</keyword>
<dbReference type="HAMAP" id="MF_00041">
    <property type="entry name" value="Cys_tRNA_synth"/>
    <property type="match status" value="1"/>
</dbReference>
<dbReference type="Gene3D" id="3.40.50.620">
    <property type="entry name" value="HUPs"/>
    <property type="match status" value="1"/>
</dbReference>
<evidence type="ECO:0000313" key="15">
    <source>
        <dbReference type="EMBL" id="MDY3559354.1"/>
    </source>
</evidence>
<dbReference type="SUPFAM" id="SSF52374">
    <property type="entry name" value="Nucleotidylyl transferase"/>
    <property type="match status" value="1"/>
</dbReference>
<evidence type="ECO:0000256" key="2">
    <source>
        <dbReference type="ARBA" id="ARBA00005594"/>
    </source>
</evidence>
<evidence type="ECO:0000256" key="7">
    <source>
        <dbReference type="ARBA" id="ARBA00022741"/>
    </source>
</evidence>
<reference evidence="16" key="1">
    <citation type="journal article" date="2023" name="Mar. Drugs">
        <title>Gemmata algarum, a Novel Planctomycete Isolated from an Algal Mat, Displays Antimicrobial Activity.</title>
        <authorList>
            <person name="Kumar G."/>
            <person name="Kallscheuer N."/>
            <person name="Kashif M."/>
            <person name="Ahamad S."/>
            <person name="Jagadeeshwari U."/>
            <person name="Pannikurungottu S."/>
            <person name="Haufschild T."/>
            <person name="Kabuu M."/>
            <person name="Sasikala C."/>
            <person name="Jogler C."/>
            <person name="Ramana C."/>
        </authorList>
    </citation>
    <scope>NUCLEOTIDE SEQUENCE [LARGE SCALE GENOMIC DNA]</scope>
    <source>
        <strain evidence="16">JC673</strain>
    </source>
</reference>
<evidence type="ECO:0000313" key="16">
    <source>
        <dbReference type="Proteomes" id="UP001272242"/>
    </source>
</evidence>
<dbReference type="GO" id="GO:0004817">
    <property type="term" value="F:cysteine-tRNA ligase activity"/>
    <property type="evidence" value="ECO:0007669"/>
    <property type="project" value="UniProtKB-EC"/>
</dbReference>
<evidence type="ECO:0000256" key="10">
    <source>
        <dbReference type="ARBA" id="ARBA00022917"/>
    </source>
</evidence>
<dbReference type="InterPro" id="IPR024909">
    <property type="entry name" value="Cys-tRNA/MSH_ligase"/>
</dbReference>
<dbReference type="InterPro" id="IPR032678">
    <property type="entry name" value="tRNA-synt_1_cat_dom"/>
</dbReference>
<comment type="subcellular location">
    <subcellularLocation>
        <location evidence="1 12">Cytoplasm</location>
    </subcellularLocation>
</comment>
<comment type="caution">
    <text evidence="15">The sequence shown here is derived from an EMBL/GenBank/DDBJ whole genome shotgun (WGS) entry which is preliminary data.</text>
</comment>
<dbReference type="Pfam" id="PF01406">
    <property type="entry name" value="tRNA-synt_1e"/>
    <property type="match status" value="1"/>
</dbReference>
<dbReference type="PANTHER" id="PTHR10890">
    <property type="entry name" value="CYSTEINYL-TRNA SYNTHETASE"/>
    <property type="match status" value="1"/>
</dbReference>
<dbReference type="SUPFAM" id="SSF47323">
    <property type="entry name" value="Anticodon-binding domain of a subclass of class I aminoacyl-tRNA synthetases"/>
    <property type="match status" value="1"/>
</dbReference>
<feature type="binding site" evidence="12">
    <location>
        <position position="29"/>
    </location>
    <ligand>
        <name>Zn(2+)</name>
        <dbReference type="ChEBI" id="CHEBI:29105"/>
    </ligand>
</feature>
<dbReference type="InterPro" id="IPR015803">
    <property type="entry name" value="Cys-tRNA-ligase"/>
</dbReference>
<dbReference type="InterPro" id="IPR014729">
    <property type="entry name" value="Rossmann-like_a/b/a_fold"/>
</dbReference>
<evidence type="ECO:0000256" key="13">
    <source>
        <dbReference type="SAM" id="MobiDB-lite"/>
    </source>
</evidence>
<dbReference type="Gene3D" id="1.20.120.1910">
    <property type="entry name" value="Cysteine-tRNA ligase, C-terminal anti-codon recognition domain"/>
    <property type="match status" value="1"/>
</dbReference>
<evidence type="ECO:0000256" key="12">
    <source>
        <dbReference type="HAMAP-Rule" id="MF_00041"/>
    </source>
</evidence>
<dbReference type="PANTHER" id="PTHR10890:SF3">
    <property type="entry name" value="CYSTEINE--TRNA LIGASE, CYTOPLASMIC"/>
    <property type="match status" value="1"/>
</dbReference>
<evidence type="ECO:0000256" key="6">
    <source>
        <dbReference type="ARBA" id="ARBA00022723"/>
    </source>
</evidence>
<evidence type="ECO:0000256" key="5">
    <source>
        <dbReference type="ARBA" id="ARBA00022598"/>
    </source>
</evidence>
<dbReference type="EMBL" id="JAXBLV010000110">
    <property type="protein sequence ID" value="MDY3559354.1"/>
    <property type="molecule type" value="Genomic_DNA"/>
</dbReference>
<dbReference type="EC" id="6.1.1.16" evidence="12"/>
<keyword evidence="7 12" id="KW-0547">Nucleotide-binding</keyword>
<sequence>MALQVYSTLTRKKEPFHKQPGDTVTMYVCGPTVYKPSHIGHMVGPVIFDTVKRYLTYLGYKVKWVVNITDVDDKLIGRAQEQKTTVPELAAKMTEDYFACLKALNIAVSSPDGIDVFPRATQHIGGMIQVIQDLIKKDHAYEVDDGVYFDVSKDADYGKLTNRDPEQMEAGARLEPNPKKRNPGDFALWKSKPGEPAEVQFDSPFKCGRGRPGWHIECTCMAIKELGETLDIHGGGLDLQFPHHENELAQSESWTGKPFARVWMHNGLLRLGKDKMAGSVGNVVNVAEALPHITGDAIRFFLLGTHYRSPIEMGDWPIDEQTKKHIRPLPDGMLSVKTAYETFARFAERVQRVTGQPFASLPAPVLFDANRKFVQPALAEFAQRFRDFMDDDLNTGGVTGVLFELVTSLNRLADTTKLEDPATNNPQAKAEFTEGATLVKEIAQVLGLTFTAETKTLDGGNELVGGLMQLLLDLRANLRASAKEAAKDNPLKKALFDQTDLIRKRLGELGVTLEDRAGGTTWRVG</sequence>
<organism evidence="15 16">
    <name type="scientific">Gemmata algarum</name>
    <dbReference type="NCBI Taxonomy" id="2975278"/>
    <lineage>
        <taxon>Bacteria</taxon>
        <taxon>Pseudomonadati</taxon>
        <taxon>Planctomycetota</taxon>
        <taxon>Planctomycetia</taxon>
        <taxon>Gemmatales</taxon>
        <taxon>Gemmataceae</taxon>
        <taxon>Gemmata</taxon>
    </lineage>
</organism>
<protein>
    <recommendedName>
        <fullName evidence="12">Cysteine--tRNA ligase</fullName>
        <ecNumber evidence="12">6.1.1.16</ecNumber>
    </recommendedName>
    <alternativeName>
        <fullName evidence="12">Cysteinyl-tRNA synthetase</fullName>
        <shortName evidence="12">CysRS</shortName>
    </alternativeName>
</protein>
<accession>A0ABU5EWN4</accession>
<evidence type="ECO:0000256" key="8">
    <source>
        <dbReference type="ARBA" id="ARBA00022833"/>
    </source>
</evidence>
<proteinExistence type="inferred from homology"/>
<keyword evidence="8 12" id="KW-0862">Zinc</keyword>
<feature type="binding site" evidence="12">
    <location>
        <position position="218"/>
    </location>
    <ligand>
        <name>Zn(2+)</name>
        <dbReference type="ChEBI" id="CHEBI:29105"/>
    </ligand>
</feature>
<keyword evidence="9 12" id="KW-0067">ATP-binding</keyword>
<dbReference type="PRINTS" id="PR00983">
    <property type="entry name" value="TRNASYNTHCYS"/>
</dbReference>
<dbReference type="Pfam" id="PF09190">
    <property type="entry name" value="DALR_2"/>
    <property type="match status" value="1"/>
</dbReference>
<keyword evidence="11 12" id="KW-0030">Aminoacyl-tRNA synthetase</keyword>
<evidence type="ECO:0000256" key="4">
    <source>
        <dbReference type="ARBA" id="ARBA00022490"/>
    </source>
</evidence>
<dbReference type="Proteomes" id="UP001272242">
    <property type="component" value="Unassembled WGS sequence"/>
</dbReference>
<keyword evidence="4 12" id="KW-0963">Cytoplasm</keyword>
<comment type="cofactor">
    <cofactor evidence="12">
        <name>Zn(2+)</name>
        <dbReference type="ChEBI" id="CHEBI:29105"/>
    </cofactor>
    <text evidence="12">Binds 1 zinc ion per subunit.</text>
</comment>
<gene>
    <name evidence="12 15" type="primary">cysS</name>
    <name evidence="15" type="ORF">R5W23_000346</name>
</gene>
<comment type="caution">
    <text evidence="12">Lacks conserved residue(s) required for the propagation of feature annotation.</text>
</comment>
<feature type="region of interest" description="Disordered" evidence="13">
    <location>
        <begin position="160"/>
        <end position="183"/>
    </location>
</feature>
<feature type="short sequence motif" description="'HIGH' region" evidence="12">
    <location>
        <begin position="31"/>
        <end position="41"/>
    </location>
</feature>
<evidence type="ECO:0000256" key="3">
    <source>
        <dbReference type="ARBA" id="ARBA00011245"/>
    </source>
</evidence>
<name>A0ABU5EWN4_9BACT</name>
<comment type="similarity">
    <text evidence="2 12">Belongs to the class-I aminoacyl-tRNA synthetase family.</text>
</comment>
<feature type="binding site" evidence="12">
    <location>
        <position position="247"/>
    </location>
    <ligand>
        <name>Zn(2+)</name>
        <dbReference type="ChEBI" id="CHEBI:29105"/>
    </ligand>
</feature>